<dbReference type="AlphaFoldDB" id="C4XVK7"/>
<evidence type="ECO:0000313" key="1">
    <source>
        <dbReference type="EMBL" id="ACS34696.1"/>
    </source>
</evidence>
<name>C4XVK7_DROME</name>
<sequence length="69" mass="7609">MHSLCIEMTLQLCEQSVCVVWGGSLASLNAHLGQFQWVVACGRRWHRNATALLSTSSTSVIYAAFWPLA</sequence>
<dbReference type="EMBL" id="BT088811">
    <property type="protein sequence ID" value="ACS34696.1"/>
    <property type="molecule type" value="mRNA"/>
</dbReference>
<organism evidence="1">
    <name type="scientific">Drosophila melanogaster</name>
    <name type="common">Fruit fly</name>
    <dbReference type="NCBI Taxonomy" id="7227"/>
    <lineage>
        <taxon>Eukaryota</taxon>
        <taxon>Metazoa</taxon>
        <taxon>Ecdysozoa</taxon>
        <taxon>Arthropoda</taxon>
        <taxon>Hexapoda</taxon>
        <taxon>Insecta</taxon>
        <taxon>Pterygota</taxon>
        <taxon>Neoptera</taxon>
        <taxon>Endopterygota</taxon>
        <taxon>Diptera</taxon>
        <taxon>Brachycera</taxon>
        <taxon>Muscomorpha</taxon>
        <taxon>Ephydroidea</taxon>
        <taxon>Drosophilidae</taxon>
        <taxon>Drosophila</taxon>
        <taxon>Sophophora</taxon>
    </lineage>
</organism>
<reference evidence="1" key="1">
    <citation type="submission" date="2009-06" db="EMBL/GenBank/DDBJ databases">
        <authorList>
            <person name="Carlson J."/>
            <person name="Booth B."/>
            <person name="Frise E."/>
            <person name="Sandler J."/>
            <person name="Wan K."/>
            <person name="Yu C."/>
            <person name="Celniker S."/>
        </authorList>
    </citation>
    <scope>NUCLEOTIDE SEQUENCE</scope>
</reference>
<proteinExistence type="evidence at transcript level"/>
<accession>C4XVK7</accession>
<protein>
    <submittedName>
        <fullName evidence="1">MIP08126p</fullName>
    </submittedName>
</protein>